<proteinExistence type="predicted"/>
<name>A0A9D9EBF5_9SPIR</name>
<dbReference type="AlphaFoldDB" id="A0A9D9EBF5"/>
<protein>
    <submittedName>
        <fullName evidence="1">IS1 family transposase</fullName>
    </submittedName>
</protein>
<dbReference type="EMBL" id="JADIMU010000042">
    <property type="protein sequence ID" value="MBO8443390.1"/>
    <property type="molecule type" value="Genomic_DNA"/>
</dbReference>
<evidence type="ECO:0000313" key="2">
    <source>
        <dbReference type="Proteomes" id="UP000823633"/>
    </source>
</evidence>
<dbReference type="Proteomes" id="UP000823633">
    <property type="component" value="Unassembled WGS sequence"/>
</dbReference>
<accession>A0A9D9EBF5</accession>
<gene>
    <name evidence="1" type="ORF">IAC42_06485</name>
</gene>
<reference evidence="1" key="1">
    <citation type="submission" date="2020-10" db="EMBL/GenBank/DDBJ databases">
        <authorList>
            <person name="Gilroy R."/>
        </authorList>
    </citation>
    <scope>NUCLEOTIDE SEQUENCE</scope>
    <source>
        <strain evidence="1">11167</strain>
    </source>
</reference>
<sequence>MEELSFAEYLRKEIGLDDYPISKMQELLASFELKADTRAATEEVKVCPKCGADHPKVVRSGFAGSGKQMFRCASCGRRFTYDSGRLTWYSHQNADQWKTLMLDTFSG</sequence>
<organism evidence="1 2">
    <name type="scientific">Candidatus Aphodenecus pullistercoris</name>
    <dbReference type="NCBI Taxonomy" id="2840669"/>
    <lineage>
        <taxon>Bacteria</taxon>
        <taxon>Pseudomonadati</taxon>
        <taxon>Spirochaetota</taxon>
        <taxon>Spirochaetia</taxon>
        <taxon>Spirochaetales</taxon>
        <taxon>Candidatus Aphodenecus</taxon>
    </lineage>
</organism>
<reference evidence="1" key="2">
    <citation type="journal article" date="2021" name="PeerJ">
        <title>Extensive microbial diversity within the chicken gut microbiome revealed by metagenomics and culture.</title>
        <authorList>
            <person name="Gilroy R."/>
            <person name="Ravi A."/>
            <person name="Getino M."/>
            <person name="Pursley I."/>
            <person name="Horton D.L."/>
            <person name="Alikhan N.F."/>
            <person name="Baker D."/>
            <person name="Gharbi K."/>
            <person name="Hall N."/>
            <person name="Watson M."/>
            <person name="Adriaenssens E.M."/>
            <person name="Foster-Nyarko E."/>
            <person name="Jarju S."/>
            <person name="Secka A."/>
            <person name="Antonio M."/>
            <person name="Oren A."/>
            <person name="Chaudhuri R.R."/>
            <person name="La Ragione R."/>
            <person name="Hildebrand F."/>
            <person name="Pallen M.J."/>
        </authorList>
    </citation>
    <scope>NUCLEOTIDE SEQUENCE</scope>
    <source>
        <strain evidence="1">11167</strain>
    </source>
</reference>
<evidence type="ECO:0000313" key="1">
    <source>
        <dbReference type="EMBL" id="MBO8443390.1"/>
    </source>
</evidence>
<comment type="caution">
    <text evidence="1">The sequence shown here is derived from an EMBL/GenBank/DDBJ whole genome shotgun (WGS) entry which is preliminary data.</text>
</comment>